<comment type="caution">
    <text evidence="2">The sequence shown here is derived from an EMBL/GenBank/DDBJ whole genome shotgun (WGS) entry which is preliminary data.</text>
</comment>
<evidence type="ECO:0000313" key="2">
    <source>
        <dbReference type="EMBL" id="CAK0906479.1"/>
    </source>
</evidence>
<dbReference type="Proteomes" id="UP001189429">
    <property type="component" value="Unassembled WGS sequence"/>
</dbReference>
<feature type="non-terminal residue" evidence="2">
    <location>
        <position position="1"/>
    </location>
</feature>
<evidence type="ECO:0000313" key="3">
    <source>
        <dbReference type="Proteomes" id="UP001189429"/>
    </source>
</evidence>
<proteinExistence type="predicted"/>
<sequence>SSSLDGALPRAAVEDPAPAAHGGGGWGLAAPSRRPAAPGMMEMARLPHRDEPRARLGEPLAMPPPRAQMERPAGGAGSVPAAGAVCVSGERLRGVLLFLRRVRRLGQFRDRS</sequence>
<feature type="region of interest" description="Disordered" evidence="1">
    <location>
        <begin position="1"/>
        <end position="41"/>
    </location>
</feature>
<gene>
    <name evidence="2" type="ORF">PCOR1329_LOCUS81773</name>
</gene>
<accession>A0ABN9Y1Z6</accession>
<evidence type="ECO:0000256" key="1">
    <source>
        <dbReference type="SAM" id="MobiDB-lite"/>
    </source>
</evidence>
<reference evidence="2" key="1">
    <citation type="submission" date="2023-10" db="EMBL/GenBank/DDBJ databases">
        <authorList>
            <person name="Chen Y."/>
            <person name="Shah S."/>
            <person name="Dougan E. K."/>
            <person name="Thang M."/>
            <person name="Chan C."/>
        </authorList>
    </citation>
    <scope>NUCLEOTIDE SEQUENCE [LARGE SCALE GENOMIC DNA]</scope>
</reference>
<name>A0ABN9Y1Z6_9DINO</name>
<organism evidence="2 3">
    <name type="scientific">Prorocentrum cordatum</name>
    <dbReference type="NCBI Taxonomy" id="2364126"/>
    <lineage>
        <taxon>Eukaryota</taxon>
        <taxon>Sar</taxon>
        <taxon>Alveolata</taxon>
        <taxon>Dinophyceae</taxon>
        <taxon>Prorocentrales</taxon>
        <taxon>Prorocentraceae</taxon>
        <taxon>Prorocentrum</taxon>
    </lineage>
</organism>
<keyword evidence="3" id="KW-1185">Reference proteome</keyword>
<feature type="region of interest" description="Disordered" evidence="1">
    <location>
        <begin position="54"/>
        <end position="80"/>
    </location>
</feature>
<dbReference type="EMBL" id="CAUYUJ010021695">
    <property type="protein sequence ID" value="CAK0906479.1"/>
    <property type="molecule type" value="Genomic_DNA"/>
</dbReference>
<protein>
    <submittedName>
        <fullName evidence="2">Uncharacterized protein</fullName>
    </submittedName>
</protein>